<accession>A0ABW5KPU8</accession>
<evidence type="ECO:0000313" key="3">
    <source>
        <dbReference type="EMBL" id="MFD2550478.1"/>
    </source>
</evidence>
<name>A0ABW5KPU8_9FLAO</name>
<dbReference type="InterPro" id="IPR025388">
    <property type="entry name" value="Alginate_export_dom"/>
</dbReference>
<sequence length="417" mass="46924">MKKTLIILLIGLFSQHFMAQSLEIGAEIRPRLEYRHGYKTLKVDSLNAAAFVSQRTRLNFTYNSEKMNAYLSVQDVRVWGDVATLNASDKNAPAVHEAWAELLLAPAWRLKLGRQEISLDNQRIFGAVGWAQQARSHDALLASYKPNEFHEITLGLALNATAETLFETDYTLNNYKAMQYLWYHAQLNPLKLSFLVLNNGLAYMENNKQEVAYNQTFGTHARYRKNNFQADGSVYFQTGKLDTASLNAFNVALNASYKFTNGLKTGLGAEYLSGTDMNTTSTTVKSFNPWYGTNHKFNGFMDYFYVGNHINSVGLIDVYASVAYAKNKFSMAVTPHVFNAAAAVINSQNQEMDAYLGTELDVTFNYKWTPDVTFQAGYSHMFASETMGILKGGNANATNNWAWLMVTINPRIFKTTL</sequence>
<comment type="caution">
    <text evidence="3">The sequence shown here is derived from an EMBL/GenBank/DDBJ whole genome shotgun (WGS) entry which is preliminary data.</text>
</comment>
<dbReference type="InterPro" id="IPR053728">
    <property type="entry name" value="Alginate_Permeability_Chnl"/>
</dbReference>
<evidence type="ECO:0000256" key="1">
    <source>
        <dbReference type="SAM" id="SignalP"/>
    </source>
</evidence>
<dbReference type="SUPFAM" id="SSF56935">
    <property type="entry name" value="Porins"/>
    <property type="match status" value="1"/>
</dbReference>
<dbReference type="Pfam" id="PF13372">
    <property type="entry name" value="Alginate_exp"/>
    <property type="match status" value="1"/>
</dbReference>
<reference evidence="4" key="1">
    <citation type="journal article" date="2019" name="Int. J. Syst. Evol. Microbiol.">
        <title>The Global Catalogue of Microorganisms (GCM) 10K type strain sequencing project: providing services to taxonomists for standard genome sequencing and annotation.</title>
        <authorList>
            <consortium name="The Broad Institute Genomics Platform"/>
            <consortium name="The Broad Institute Genome Sequencing Center for Infectious Disease"/>
            <person name="Wu L."/>
            <person name="Ma J."/>
        </authorList>
    </citation>
    <scope>NUCLEOTIDE SEQUENCE [LARGE SCALE GENOMIC DNA]</scope>
    <source>
        <strain evidence="4">KCTC 42587</strain>
    </source>
</reference>
<dbReference type="RefSeq" id="WP_376891271.1">
    <property type="nucleotide sequence ID" value="NZ_JBHULS010000001.1"/>
</dbReference>
<protein>
    <submittedName>
        <fullName evidence="3">Alginate export family protein</fullName>
    </submittedName>
</protein>
<keyword evidence="1" id="KW-0732">Signal</keyword>
<dbReference type="Proteomes" id="UP001597472">
    <property type="component" value="Unassembled WGS sequence"/>
</dbReference>
<feature type="domain" description="Alginate export" evidence="2">
    <location>
        <begin position="22"/>
        <end position="388"/>
    </location>
</feature>
<organism evidence="3 4">
    <name type="scientific">Bizionia sediminis</name>
    <dbReference type="NCBI Taxonomy" id="1737064"/>
    <lineage>
        <taxon>Bacteria</taxon>
        <taxon>Pseudomonadati</taxon>
        <taxon>Bacteroidota</taxon>
        <taxon>Flavobacteriia</taxon>
        <taxon>Flavobacteriales</taxon>
        <taxon>Flavobacteriaceae</taxon>
        <taxon>Bizionia</taxon>
    </lineage>
</organism>
<evidence type="ECO:0000313" key="4">
    <source>
        <dbReference type="Proteomes" id="UP001597472"/>
    </source>
</evidence>
<feature type="signal peptide" evidence="1">
    <location>
        <begin position="1"/>
        <end position="19"/>
    </location>
</feature>
<dbReference type="Gene3D" id="2.40.160.100">
    <property type="match status" value="1"/>
</dbReference>
<keyword evidence="4" id="KW-1185">Reference proteome</keyword>
<gene>
    <name evidence="3" type="ORF">ACFSQP_01490</name>
</gene>
<feature type="chain" id="PRO_5046165865" evidence="1">
    <location>
        <begin position="20"/>
        <end position="417"/>
    </location>
</feature>
<dbReference type="EMBL" id="JBHULS010000001">
    <property type="protein sequence ID" value="MFD2550478.1"/>
    <property type="molecule type" value="Genomic_DNA"/>
</dbReference>
<evidence type="ECO:0000259" key="2">
    <source>
        <dbReference type="Pfam" id="PF13372"/>
    </source>
</evidence>
<proteinExistence type="predicted"/>